<dbReference type="InterPro" id="IPR018687">
    <property type="entry name" value="DUF2177_membr"/>
</dbReference>
<feature type="transmembrane region" description="Helical" evidence="1">
    <location>
        <begin position="53"/>
        <end position="72"/>
    </location>
</feature>
<feature type="transmembrane region" description="Helical" evidence="1">
    <location>
        <begin position="15"/>
        <end position="32"/>
    </location>
</feature>
<evidence type="ECO:0008006" key="3">
    <source>
        <dbReference type="Google" id="ProtNLM"/>
    </source>
</evidence>
<feature type="transmembrane region" description="Helical" evidence="1">
    <location>
        <begin position="107"/>
        <end position="127"/>
    </location>
</feature>
<protein>
    <recommendedName>
        <fullName evidence="3">DUF2177 family protein</fullName>
    </recommendedName>
</protein>
<dbReference type="Pfam" id="PF09945">
    <property type="entry name" value="DUF2177"/>
    <property type="match status" value="1"/>
</dbReference>
<sequence>MSYYIYKMTKAVREVIISAIIMLILDGIYLYLNKNTFLNQIINIQRVVMQIKPLGVIICYILLITGLNYFIISRNRSIPEAFFFGLVIYGVYDSTNYATLKKWAPEVALMDSIWGGILMSTTTYLTYMLA</sequence>
<dbReference type="EMBL" id="MN740430">
    <property type="protein sequence ID" value="QHU06124.1"/>
    <property type="molecule type" value="Genomic_DNA"/>
</dbReference>
<keyword evidence="1" id="KW-0472">Membrane</keyword>
<proteinExistence type="predicted"/>
<keyword evidence="1" id="KW-0812">Transmembrane</keyword>
<evidence type="ECO:0000256" key="1">
    <source>
        <dbReference type="SAM" id="Phobius"/>
    </source>
</evidence>
<organism evidence="2">
    <name type="scientific">viral metagenome</name>
    <dbReference type="NCBI Taxonomy" id="1070528"/>
    <lineage>
        <taxon>unclassified sequences</taxon>
        <taxon>metagenomes</taxon>
        <taxon>organismal metagenomes</taxon>
    </lineage>
</organism>
<name>A0A6C0JQX1_9ZZZZ</name>
<dbReference type="AlphaFoldDB" id="A0A6C0JQX1"/>
<feature type="transmembrane region" description="Helical" evidence="1">
    <location>
        <begin position="78"/>
        <end position="95"/>
    </location>
</feature>
<keyword evidence="1" id="KW-1133">Transmembrane helix</keyword>
<accession>A0A6C0JQX1</accession>
<reference evidence="2" key="1">
    <citation type="journal article" date="2020" name="Nature">
        <title>Giant virus diversity and host interactions through global metagenomics.</title>
        <authorList>
            <person name="Schulz F."/>
            <person name="Roux S."/>
            <person name="Paez-Espino D."/>
            <person name="Jungbluth S."/>
            <person name="Walsh D.A."/>
            <person name="Denef V.J."/>
            <person name="McMahon K.D."/>
            <person name="Konstantinidis K.T."/>
            <person name="Eloe-Fadrosh E.A."/>
            <person name="Kyrpides N.C."/>
            <person name="Woyke T."/>
        </authorList>
    </citation>
    <scope>NUCLEOTIDE SEQUENCE</scope>
    <source>
        <strain evidence="2">GVMAG-M-3300027747-57</strain>
    </source>
</reference>
<evidence type="ECO:0000313" key="2">
    <source>
        <dbReference type="EMBL" id="QHU06124.1"/>
    </source>
</evidence>